<proteinExistence type="predicted"/>
<feature type="transmembrane region" description="Helical" evidence="6">
    <location>
        <begin position="73"/>
        <end position="97"/>
    </location>
</feature>
<dbReference type="GO" id="GO:0022857">
    <property type="term" value="F:transmembrane transporter activity"/>
    <property type="evidence" value="ECO:0007669"/>
    <property type="project" value="InterPro"/>
</dbReference>
<feature type="transmembrane region" description="Helical" evidence="6">
    <location>
        <begin position="258"/>
        <end position="280"/>
    </location>
</feature>
<evidence type="ECO:0000256" key="6">
    <source>
        <dbReference type="SAM" id="Phobius"/>
    </source>
</evidence>
<feature type="transmembrane region" description="Helical" evidence="6">
    <location>
        <begin position="332"/>
        <end position="351"/>
    </location>
</feature>
<sequence length="645" mass="68771">MPVDSAPVLAFRSDNDIDIEPPAAKAELADPVKVGDSREASEVETVADKEQTAERKEGKAIETEVIPKNNMPIVLFGLALTTFLAALDSTIVSTALSTIQRDLDGTTGTLSWVSAAYLLCSTSLAPLYGKLSGYVGRKPVMYASIVVFLIGSALCGAAQNMVWLCICRGVQGLGGGGIIQLTQIIVSDISPLAQRGKYTSVIGSTWGIASAVGPLIGGALTQHATWRFWINLPCGVFALFIIAFFLHLNPHTPPSVSFLLADFDFLGLFLLISGLVVLLVGFTSGETNWGSAQTIACLVVGIVVLLGAVYVEATTKRSPIIPPRLFRIRTSASICIGVFFQSISFISLSYYQPLYYQVLGSSPLMSGVRLMPFSVSSFPSGEQELIVLILRFLDKCRSAHRWSASLLVSSSPGQGGVPIHSPLERCSPLLTTQTKQYRLIIIGSYFFSALGFALLATLDESSNQAEQVLYLLVAALGIGPLFQAPYIAMQSAMPVKEMATSTATVALIRQIGGTTGIAICGAIYASRLQSGLAGIEGYAPAGGATAAVGNTSGLTKIMPESVRKEVLHAYTRALSFPWIICAPLLFVGFLVSFLLKHYSLDRTTIKAGDVKKDTEQGETEACGEKEAEAKEEVAQRADERGERAV</sequence>
<dbReference type="Proteomes" id="UP000243876">
    <property type="component" value="Unassembled WGS sequence"/>
</dbReference>
<feature type="transmembrane region" description="Helical" evidence="6">
    <location>
        <begin position="140"/>
        <end position="163"/>
    </location>
</feature>
<feature type="compositionally biased region" description="Basic and acidic residues" evidence="5">
    <location>
        <begin position="27"/>
        <end position="57"/>
    </location>
</feature>
<feature type="transmembrane region" description="Helical" evidence="6">
    <location>
        <begin position="292"/>
        <end position="311"/>
    </location>
</feature>
<evidence type="ECO:0000256" key="5">
    <source>
        <dbReference type="SAM" id="MobiDB-lite"/>
    </source>
</evidence>
<evidence type="ECO:0000313" key="9">
    <source>
        <dbReference type="Proteomes" id="UP000243876"/>
    </source>
</evidence>
<organism evidence="8 9">
    <name type="scientific">Sporidiobolus salmonicolor</name>
    <name type="common">Yeast-like fungus</name>
    <name type="synonym">Sporobolomyces salmonicolor</name>
    <dbReference type="NCBI Taxonomy" id="5005"/>
    <lineage>
        <taxon>Eukaryota</taxon>
        <taxon>Fungi</taxon>
        <taxon>Dikarya</taxon>
        <taxon>Basidiomycota</taxon>
        <taxon>Pucciniomycotina</taxon>
        <taxon>Microbotryomycetes</taxon>
        <taxon>Sporidiobolales</taxon>
        <taxon>Sporidiobolaceae</taxon>
        <taxon>Sporobolomyces</taxon>
    </lineage>
</organism>
<keyword evidence="9" id="KW-1185">Reference proteome</keyword>
<dbReference type="CDD" id="cd17502">
    <property type="entry name" value="MFS_Azr1_MDR_like"/>
    <property type="match status" value="1"/>
</dbReference>
<dbReference type="OrthoDB" id="10021397at2759"/>
<dbReference type="Gene3D" id="1.20.1250.20">
    <property type="entry name" value="MFS general substrate transporter like domains"/>
    <property type="match status" value="2"/>
</dbReference>
<dbReference type="SUPFAM" id="SSF103473">
    <property type="entry name" value="MFS general substrate transporter"/>
    <property type="match status" value="1"/>
</dbReference>
<feature type="transmembrane region" description="Helical" evidence="6">
    <location>
        <begin position="437"/>
        <end position="456"/>
    </location>
</feature>
<gene>
    <name evidence="8" type="primary">SPOSA6832_00685</name>
</gene>
<name>A0A0D6EI07_SPOSA</name>
<dbReference type="PANTHER" id="PTHR23501:SF102">
    <property type="entry name" value="DRUG TRANSPORTER, PUTATIVE (AFU_ORTHOLOGUE AFUA_3G08530)-RELATED"/>
    <property type="match status" value="1"/>
</dbReference>
<dbReference type="PRINTS" id="PR01036">
    <property type="entry name" value="TCRTETB"/>
</dbReference>
<keyword evidence="4 6" id="KW-0472">Membrane</keyword>
<feature type="region of interest" description="Disordered" evidence="5">
    <location>
        <begin position="609"/>
        <end position="645"/>
    </location>
</feature>
<feature type="transmembrane region" description="Helical" evidence="6">
    <location>
        <begin position="169"/>
        <end position="186"/>
    </location>
</feature>
<evidence type="ECO:0000256" key="1">
    <source>
        <dbReference type="ARBA" id="ARBA00004141"/>
    </source>
</evidence>
<dbReference type="PANTHER" id="PTHR23501">
    <property type="entry name" value="MAJOR FACILITATOR SUPERFAMILY"/>
    <property type="match status" value="1"/>
</dbReference>
<evidence type="ECO:0000313" key="8">
    <source>
        <dbReference type="EMBL" id="CEQ39190.1"/>
    </source>
</evidence>
<dbReference type="AlphaFoldDB" id="A0A0D6EI07"/>
<evidence type="ECO:0000256" key="4">
    <source>
        <dbReference type="ARBA" id="ARBA00023136"/>
    </source>
</evidence>
<feature type="transmembrane region" description="Helical" evidence="6">
    <location>
        <begin position="573"/>
        <end position="595"/>
    </location>
</feature>
<dbReference type="InterPro" id="IPR020846">
    <property type="entry name" value="MFS_dom"/>
</dbReference>
<reference evidence="9" key="1">
    <citation type="submission" date="2015-02" db="EMBL/GenBank/DDBJ databases">
        <authorList>
            <person name="Gon?alves P."/>
        </authorList>
    </citation>
    <scope>NUCLEOTIDE SEQUENCE [LARGE SCALE GENOMIC DNA]</scope>
</reference>
<feature type="compositionally biased region" description="Basic and acidic residues" evidence="5">
    <location>
        <begin position="622"/>
        <end position="645"/>
    </location>
</feature>
<evidence type="ECO:0000256" key="2">
    <source>
        <dbReference type="ARBA" id="ARBA00022692"/>
    </source>
</evidence>
<comment type="subcellular location">
    <subcellularLocation>
        <location evidence="1">Membrane</location>
        <topology evidence="1">Multi-pass membrane protein</topology>
    </subcellularLocation>
</comment>
<keyword evidence="3 6" id="KW-1133">Transmembrane helix</keyword>
<dbReference type="InterPro" id="IPR011701">
    <property type="entry name" value="MFS"/>
</dbReference>
<feature type="transmembrane region" description="Helical" evidence="6">
    <location>
        <begin position="198"/>
        <end position="220"/>
    </location>
</feature>
<evidence type="ECO:0000256" key="3">
    <source>
        <dbReference type="ARBA" id="ARBA00022989"/>
    </source>
</evidence>
<feature type="domain" description="Major facilitator superfamily (MFS) profile" evidence="7">
    <location>
        <begin position="74"/>
        <end position="600"/>
    </location>
</feature>
<dbReference type="PROSITE" id="PS50850">
    <property type="entry name" value="MFS"/>
    <property type="match status" value="1"/>
</dbReference>
<evidence type="ECO:0000259" key="7">
    <source>
        <dbReference type="PROSITE" id="PS50850"/>
    </source>
</evidence>
<dbReference type="GO" id="GO:0005886">
    <property type="term" value="C:plasma membrane"/>
    <property type="evidence" value="ECO:0007669"/>
    <property type="project" value="TreeGrafter"/>
</dbReference>
<feature type="transmembrane region" description="Helical" evidence="6">
    <location>
        <begin position="109"/>
        <end position="128"/>
    </location>
</feature>
<keyword evidence="2 6" id="KW-0812">Transmembrane</keyword>
<dbReference type="InterPro" id="IPR036259">
    <property type="entry name" value="MFS_trans_sf"/>
</dbReference>
<protein>
    <submittedName>
        <fullName evidence="8">SPOSA6832_00685-mRNA-1:cds</fullName>
    </submittedName>
</protein>
<dbReference type="EMBL" id="CENE01000002">
    <property type="protein sequence ID" value="CEQ39190.1"/>
    <property type="molecule type" value="Genomic_DNA"/>
</dbReference>
<feature type="region of interest" description="Disordered" evidence="5">
    <location>
        <begin position="22"/>
        <end position="57"/>
    </location>
</feature>
<feature type="transmembrane region" description="Helical" evidence="6">
    <location>
        <begin position="468"/>
        <end position="488"/>
    </location>
</feature>
<feature type="transmembrane region" description="Helical" evidence="6">
    <location>
        <begin position="226"/>
        <end position="246"/>
    </location>
</feature>
<accession>A0A0D6EI07</accession>
<dbReference type="Pfam" id="PF07690">
    <property type="entry name" value="MFS_1"/>
    <property type="match status" value="1"/>
</dbReference>